<dbReference type="PANTHER" id="PTHR46880">
    <property type="entry name" value="RAS-ASSOCIATING DOMAIN-CONTAINING PROTEIN"/>
    <property type="match status" value="1"/>
</dbReference>
<evidence type="ECO:0000313" key="2">
    <source>
        <dbReference type="EMBL" id="KAJ1182327.1"/>
    </source>
</evidence>
<dbReference type="EMBL" id="JANPWB010000006">
    <property type="protein sequence ID" value="KAJ1182327.1"/>
    <property type="molecule type" value="Genomic_DNA"/>
</dbReference>
<dbReference type="AlphaFoldDB" id="A0AAV7U3X3"/>
<proteinExistence type="predicted"/>
<evidence type="ECO:0000256" key="1">
    <source>
        <dbReference type="SAM" id="MobiDB-lite"/>
    </source>
</evidence>
<name>A0AAV7U3X3_PLEWA</name>
<feature type="compositionally biased region" description="Acidic residues" evidence="1">
    <location>
        <begin position="14"/>
        <end position="25"/>
    </location>
</feature>
<sequence>MNTPSNLLSFIKTEEDDPWSEDEDNSSGMESCKRVCLEENVSDEVNMDDITEITVTLSDSEDLFVNGNVPAGDNDLQGNETVTFEQIFETQSDLPMCWTEDQANYFRTQNPWLQIRNGRLGCAVCIEVGALSLHQHVRGSRLAREWLQFLIGSTSITKKGQQSALRKKIWEHRESHAHQQAEKVLLQAQAGLFDLPPPQTRSEEHETTCRIFRTAYMISKLNRPFSDMPDLVELQVANGADMGRVLHSRKSCAEICDFIGEEMKKKIIGYMIEKDVKFSVLVEECTTVNNKPSMAVCIRAAFGEEFEPLTIFFQLLELQEMTDEAIATELQCCLHEHFPTDFIARNWISFTADGASATVNWASGVAALLNMSECYPTLVIWHCCNHRLELAVAEALEEVTGAHSFKVFIDTVYCLYQISPKNQRELHTCAEEFAVLLKATNKVLDTRMVASSRRTVTAVWEKYPSLCAHFKAAVADLKRSNTEKAKYRSLVERLTSVEFVKNLGVMRDALKMLSELSLRLQVNSITLPEAHILICQQMQVFMELSGGKEAEFTRIALESATNLKFQGVVLNPEQKVEVEINKESFFQSLTNCLQSRLMTSSARAASSSEEVSFSEFDDLFPACKVLYPQYWPEDADFQYGENEVLSLCRRFQLPAQQIVQGFREYKASGGRQTPEQLRPLLTTLKTIAISSSECERVFTDMNNTITSVRSSLQISRVSNLLFLQRNGPPLAEFHPETYVVAWLAQGRHSAYHLACRERESKDEVTDDDKKYLLPSNDKVEEDEEPEEMVAAVDVDIGGVTDGRIPHDEWLTVTQEDLALQDVMKYV</sequence>
<dbReference type="InterPro" id="IPR012337">
    <property type="entry name" value="RNaseH-like_sf"/>
</dbReference>
<evidence type="ECO:0008006" key="4">
    <source>
        <dbReference type="Google" id="ProtNLM"/>
    </source>
</evidence>
<evidence type="ECO:0000313" key="3">
    <source>
        <dbReference type="Proteomes" id="UP001066276"/>
    </source>
</evidence>
<reference evidence="2" key="1">
    <citation type="journal article" date="2022" name="bioRxiv">
        <title>Sequencing and chromosome-scale assembly of the giantPleurodeles waltlgenome.</title>
        <authorList>
            <person name="Brown T."/>
            <person name="Elewa A."/>
            <person name="Iarovenko S."/>
            <person name="Subramanian E."/>
            <person name="Araus A.J."/>
            <person name="Petzold A."/>
            <person name="Susuki M."/>
            <person name="Suzuki K.-i.T."/>
            <person name="Hayashi T."/>
            <person name="Toyoda A."/>
            <person name="Oliveira C."/>
            <person name="Osipova E."/>
            <person name="Leigh N.D."/>
            <person name="Simon A."/>
            <person name="Yun M.H."/>
        </authorList>
    </citation>
    <scope>NUCLEOTIDE SEQUENCE</scope>
    <source>
        <strain evidence="2">20211129_DDA</strain>
        <tissue evidence="2">Liver</tissue>
    </source>
</reference>
<keyword evidence="3" id="KW-1185">Reference proteome</keyword>
<protein>
    <recommendedName>
        <fullName evidence="4">Zinc finger protein 862</fullName>
    </recommendedName>
</protein>
<gene>
    <name evidence="2" type="ORF">NDU88_007519</name>
</gene>
<dbReference type="Proteomes" id="UP001066276">
    <property type="component" value="Chromosome 3_2"/>
</dbReference>
<organism evidence="2 3">
    <name type="scientific">Pleurodeles waltl</name>
    <name type="common">Iberian ribbed newt</name>
    <dbReference type="NCBI Taxonomy" id="8319"/>
    <lineage>
        <taxon>Eukaryota</taxon>
        <taxon>Metazoa</taxon>
        <taxon>Chordata</taxon>
        <taxon>Craniata</taxon>
        <taxon>Vertebrata</taxon>
        <taxon>Euteleostomi</taxon>
        <taxon>Amphibia</taxon>
        <taxon>Batrachia</taxon>
        <taxon>Caudata</taxon>
        <taxon>Salamandroidea</taxon>
        <taxon>Salamandridae</taxon>
        <taxon>Pleurodelinae</taxon>
        <taxon>Pleurodeles</taxon>
    </lineage>
</organism>
<comment type="caution">
    <text evidence="2">The sequence shown here is derived from an EMBL/GenBank/DDBJ whole genome shotgun (WGS) entry which is preliminary data.</text>
</comment>
<dbReference type="SUPFAM" id="SSF53098">
    <property type="entry name" value="Ribonuclease H-like"/>
    <property type="match status" value="1"/>
</dbReference>
<dbReference type="PANTHER" id="PTHR46880:SF8">
    <property type="entry name" value="E3 SUMO-PROTEIN LIGASE KIAA1586"/>
    <property type="match status" value="1"/>
</dbReference>
<accession>A0AAV7U3X3</accession>
<feature type="region of interest" description="Disordered" evidence="1">
    <location>
        <begin position="1"/>
        <end position="31"/>
    </location>
</feature>